<dbReference type="PANTHER" id="PTHR48070:SF1">
    <property type="entry name" value="SERINE HYDROLASE FSH DOMAIN-CONTAINING PROTEIN"/>
    <property type="match status" value="1"/>
</dbReference>
<keyword evidence="1" id="KW-0378">Hydrolase</keyword>
<dbReference type="SUPFAM" id="SSF53474">
    <property type="entry name" value="alpha/beta-Hydrolases"/>
    <property type="match status" value="1"/>
</dbReference>
<gene>
    <name evidence="3" type="ORF">M501DRAFT_976739</name>
</gene>
<protein>
    <recommendedName>
        <fullName evidence="2">Serine hydrolase domain-containing protein</fullName>
    </recommendedName>
</protein>
<dbReference type="Proteomes" id="UP000799429">
    <property type="component" value="Unassembled WGS sequence"/>
</dbReference>
<dbReference type="AlphaFoldDB" id="A0A9P4S979"/>
<dbReference type="PANTHER" id="PTHR48070">
    <property type="entry name" value="ESTERASE OVCA2"/>
    <property type="match status" value="1"/>
</dbReference>
<evidence type="ECO:0000313" key="4">
    <source>
        <dbReference type="Proteomes" id="UP000799429"/>
    </source>
</evidence>
<dbReference type="Gene3D" id="3.40.50.1820">
    <property type="entry name" value="alpha/beta hydrolase"/>
    <property type="match status" value="1"/>
</dbReference>
<dbReference type="GO" id="GO:0044550">
    <property type="term" value="P:secondary metabolite biosynthetic process"/>
    <property type="evidence" value="ECO:0007669"/>
    <property type="project" value="TreeGrafter"/>
</dbReference>
<dbReference type="OrthoDB" id="414698at2759"/>
<dbReference type="Pfam" id="PF03959">
    <property type="entry name" value="FSH1"/>
    <property type="match status" value="1"/>
</dbReference>
<dbReference type="InterPro" id="IPR005645">
    <property type="entry name" value="FSH-like_dom"/>
</dbReference>
<reference evidence="3" key="1">
    <citation type="journal article" date="2020" name="Stud. Mycol.">
        <title>101 Dothideomycetes genomes: a test case for predicting lifestyles and emergence of pathogens.</title>
        <authorList>
            <person name="Haridas S."/>
            <person name="Albert R."/>
            <person name="Binder M."/>
            <person name="Bloem J."/>
            <person name="Labutti K."/>
            <person name="Salamov A."/>
            <person name="Andreopoulos B."/>
            <person name="Baker S."/>
            <person name="Barry K."/>
            <person name="Bills G."/>
            <person name="Bluhm B."/>
            <person name="Cannon C."/>
            <person name="Castanera R."/>
            <person name="Culley D."/>
            <person name="Daum C."/>
            <person name="Ezra D."/>
            <person name="Gonzalez J."/>
            <person name="Henrissat B."/>
            <person name="Kuo A."/>
            <person name="Liang C."/>
            <person name="Lipzen A."/>
            <person name="Lutzoni F."/>
            <person name="Magnuson J."/>
            <person name="Mondo S."/>
            <person name="Nolan M."/>
            <person name="Ohm R."/>
            <person name="Pangilinan J."/>
            <person name="Park H.-J."/>
            <person name="Ramirez L."/>
            <person name="Alfaro M."/>
            <person name="Sun H."/>
            <person name="Tritt A."/>
            <person name="Yoshinaga Y."/>
            <person name="Zwiers L.-H."/>
            <person name="Turgeon B."/>
            <person name="Goodwin S."/>
            <person name="Spatafora J."/>
            <person name="Crous P."/>
            <person name="Grigoriev I."/>
        </authorList>
    </citation>
    <scope>NUCLEOTIDE SEQUENCE</scope>
    <source>
        <strain evidence="3">CBS 101060</strain>
    </source>
</reference>
<keyword evidence="4" id="KW-1185">Reference proteome</keyword>
<dbReference type="GO" id="GO:0005737">
    <property type="term" value="C:cytoplasm"/>
    <property type="evidence" value="ECO:0007669"/>
    <property type="project" value="TreeGrafter"/>
</dbReference>
<sequence>MPSPPGTPLPRIACFHGSGSNSQVMNFQCTRLLLSLQADFELVFFDGPFPRPAGPGVLPVFEDMGPFNSWFNGTAATAERADGSGWDEAGTDGVERAFRLMLEEESAAAGEEGGRGEWVAALGFSQGSRVVAGMLLDQQRRAEQGVRERPIKFRFGVLCCGSGRPMRSAVTTQAGDLKDEIVHLPTLHLHGLQDPFLKNGRDQYAKYFEHDKAVLCEIDYHHAMPWKTPDVERFAKLLRQMYSDTTARQK</sequence>
<evidence type="ECO:0000313" key="3">
    <source>
        <dbReference type="EMBL" id="KAF2838390.1"/>
    </source>
</evidence>
<organism evidence="3 4">
    <name type="scientific">Patellaria atrata CBS 101060</name>
    <dbReference type="NCBI Taxonomy" id="1346257"/>
    <lineage>
        <taxon>Eukaryota</taxon>
        <taxon>Fungi</taxon>
        <taxon>Dikarya</taxon>
        <taxon>Ascomycota</taxon>
        <taxon>Pezizomycotina</taxon>
        <taxon>Dothideomycetes</taxon>
        <taxon>Dothideomycetes incertae sedis</taxon>
        <taxon>Patellariales</taxon>
        <taxon>Patellariaceae</taxon>
        <taxon>Patellaria</taxon>
    </lineage>
</organism>
<evidence type="ECO:0000256" key="1">
    <source>
        <dbReference type="ARBA" id="ARBA00022801"/>
    </source>
</evidence>
<feature type="domain" description="Serine hydrolase" evidence="2">
    <location>
        <begin position="10"/>
        <end position="232"/>
    </location>
</feature>
<proteinExistence type="predicted"/>
<dbReference type="InterPro" id="IPR050593">
    <property type="entry name" value="LovG"/>
</dbReference>
<dbReference type="GO" id="GO:0005634">
    <property type="term" value="C:nucleus"/>
    <property type="evidence" value="ECO:0007669"/>
    <property type="project" value="TreeGrafter"/>
</dbReference>
<comment type="caution">
    <text evidence="3">The sequence shown here is derived from an EMBL/GenBank/DDBJ whole genome shotgun (WGS) entry which is preliminary data.</text>
</comment>
<dbReference type="GO" id="GO:0016787">
    <property type="term" value="F:hydrolase activity"/>
    <property type="evidence" value="ECO:0007669"/>
    <property type="project" value="UniProtKB-KW"/>
</dbReference>
<dbReference type="InterPro" id="IPR029058">
    <property type="entry name" value="AB_hydrolase_fold"/>
</dbReference>
<evidence type="ECO:0000259" key="2">
    <source>
        <dbReference type="Pfam" id="PF03959"/>
    </source>
</evidence>
<name>A0A9P4S979_9PEZI</name>
<accession>A0A9P4S979</accession>
<dbReference type="EMBL" id="MU006097">
    <property type="protein sequence ID" value="KAF2838390.1"/>
    <property type="molecule type" value="Genomic_DNA"/>
</dbReference>